<proteinExistence type="predicted"/>
<keyword evidence="3" id="KW-0378">Hydrolase</keyword>
<protein>
    <submittedName>
        <fullName evidence="3">D-Ala-D-Ala carboxypeptidase</fullName>
    </submittedName>
</protein>
<organism evidence="3 4">
    <name type="scientific">Thermaurantimonas aggregans</name>
    <dbReference type="NCBI Taxonomy" id="2173829"/>
    <lineage>
        <taxon>Bacteria</taxon>
        <taxon>Pseudomonadati</taxon>
        <taxon>Bacteroidota</taxon>
        <taxon>Flavobacteriia</taxon>
        <taxon>Flavobacteriales</taxon>
        <taxon>Schleiferiaceae</taxon>
        <taxon>Thermaurantimonas</taxon>
    </lineage>
</organism>
<keyword evidence="3" id="KW-0121">Carboxypeptidase</keyword>
<name>A0A401XNZ5_9FLAO</name>
<evidence type="ECO:0000313" key="3">
    <source>
        <dbReference type="EMBL" id="GCD78737.1"/>
    </source>
</evidence>
<dbReference type="AlphaFoldDB" id="A0A401XNZ5"/>
<reference evidence="3 4" key="1">
    <citation type="submission" date="2018-11" db="EMBL/GenBank/DDBJ databases">
        <title>Schleiferia aggregans sp. nov., a moderately thermophilic heterotrophic bacterium isolated from microbial mats at a terrestrial hot spring.</title>
        <authorList>
            <person name="Iino T."/>
            <person name="Ohkuma M."/>
            <person name="Haruta S."/>
        </authorList>
    </citation>
    <scope>NUCLEOTIDE SEQUENCE [LARGE SCALE GENOMIC DNA]</scope>
    <source>
        <strain evidence="3 4">LA</strain>
    </source>
</reference>
<feature type="chain" id="PRO_5019276368" evidence="1">
    <location>
        <begin position="20"/>
        <end position="442"/>
    </location>
</feature>
<sequence length="442" mass="49968">MKFKILVLLSAAVAFISSARNIDSITYKLQELVDKGYFNGSVVIMKDGKFLYNRNFGYSNPIENILHDDKSYYKIGSVSKTFTAALIFNLIEKKKLNLATTLDLFFPEVVNARRITIEMMLMHRSGIHSYTNEEKYYQYYTKPIANQEIIKEICSYPADFEPGEKFEYSNSNYFLLGLIAERITGKTYCQLINGLLPKNVRKNLICCIDTCNKNWVPSFIKNDSLWEKAPETYPMVALGAGSLAATASGVALFYDRLFYKKSILTNESLEKMTSFRDGVGMGVFKIPFYQKVGYGHTGGIDGLRSIAVYFPDDNVTMVVLGNSITDISLNDVAIGVLSAFYGIPHSFNIPGSYVPEEKILDACVGEYMSNDLPLDIKIFKKDGNKLFAQATGQQAIRLNAETDDRFTYKQAGIVIEFKEMTEGKYQGFILEQGGYRLQYQRK</sequence>
<dbReference type="Gene3D" id="3.40.710.10">
    <property type="entry name" value="DD-peptidase/beta-lactamase superfamily"/>
    <property type="match status" value="1"/>
</dbReference>
<dbReference type="Proteomes" id="UP000286715">
    <property type="component" value="Unassembled WGS sequence"/>
</dbReference>
<feature type="signal peptide" evidence="1">
    <location>
        <begin position="1"/>
        <end position="19"/>
    </location>
</feature>
<accession>A0A401XNZ5</accession>
<dbReference type="OrthoDB" id="9793489at2"/>
<dbReference type="PANTHER" id="PTHR46825:SF9">
    <property type="entry name" value="BETA-LACTAMASE-RELATED DOMAIN-CONTAINING PROTEIN"/>
    <property type="match status" value="1"/>
</dbReference>
<evidence type="ECO:0000313" key="4">
    <source>
        <dbReference type="Proteomes" id="UP000286715"/>
    </source>
</evidence>
<dbReference type="GO" id="GO:0004180">
    <property type="term" value="F:carboxypeptidase activity"/>
    <property type="evidence" value="ECO:0007669"/>
    <property type="project" value="UniProtKB-KW"/>
</dbReference>
<keyword evidence="1" id="KW-0732">Signal</keyword>
<feature type="domain" description="Beta-lactamase-related" evidence="2">
    <location>
        <begin position="32"/>
        <end position="192"/>
    </location>
</feature>
<dbReference type="RefSeq" id="WP_124398792.1">
    <property type="nucleotide sequence ID" value="NZ_BHZE01000040.1"/>
</dbReference>
<keyword evidence="4" id="KW-1185">Reference proteome</keyword>
<dbReference type="Pfam" id="PF00144">
    <property type="entry name" value="Beta-lactamase"/>
    <property type="match status" value="1"/>
</dbReference>
<dbReference type="EMBL" id="BHZE01000040">
    <property type="protein sequence ID" value="GCD78737.1"/>
    <property type="molecule type" value="Genomic_DNA"/>
</dbReference>
<dbReference type="InterPro" id="IPR012338">
    <property type="entry name" value="Beta-lactam/transpept-like"/>
</dbReference>
<dbReference type="SUPFAM" id="SSF56601">
    <property type="entry name" value="beta-lactamase/transpeptidase-like"/>
    <property type="match status" value="1"/>
</dbReference>
<comment type="caution">
    <text evidence="3">The sequence shown here is derived from an EMBL/GenBank/DDBJ whole genome shotgun (WGS) entry which is preliminary data.</text>
</comment>
<evidence type="ECO:0000256" key="1">
    <source>
        <dbReference type="SAM" id="SignalP"/>
    </source>
</evidence>
<evidence type="ECO:0000259" key="2">
    <source>
        <dbReference type="Pfam" id="PF00144"/>
    </source>
</evidence>
<dbReference type="InterPro" id="IPR050491">
    <property type="entry name" value="AmpC-like"/>
</dbReference>
<dbReference type="PANTHER" id="PTHR46825">
    <property type="entry name" value="D-ALANYL-D-ALANINE-CARBOXYPEPTIDASE/ENDOPEPTIDASE AMPH"/>
    <property type="match status" value="1"/>
</dbReference>
<gene>
    <name evidence="3" type="ORF">JCM31826_22190</name>
</gene>
<dbReference type="InterPro" id="IPR001466">
    <property type="entry name" value="Beta-lactam-related"/>
</dbReference>
<keyword evidence="3" id="KW-0645">Protease</keyword>